<dbReference type="PROSITE" id="PS50164">
    <property type="entry name" value="GIY_YIG"/>
    <property type="match status" value="1"/>
</dbReference>
<dbReference type="InterPro" id="IPR000305">
    <property type="entry name" value="GIY-YIG_endonuc"/>
</dbReference>
<dbReference type="SUPFAM" id="SSF82771">
    <property type="entry name" value="GIY-YIG endonuclease"/>
    <property type="match status" value="1"/>
</dbReference>
<dbReference type="Proteomes" id="UP000297192">
    <property type="component" value="Segment"/>
</dbReference>
<gene>
    <name evidence="2" type="primary">112R</name>
</gene>
<keyword evidence="3" id="KW-1185">Reference proteome</keyword>
<evidence type="ECO:0000313" key="3">
    <source>
        <dbReference type="Proteomes" id="UP000297192"/>
    </source>
</evidence>
<protein>
    <recommendedName>
        <fullName evidence="1">GIY-YIG domain-containing protein</fullName>
    </recommendedName>
</protein>
<dbReference type="GeneID" id="65099884"/>
<dbReference type="InterPro" id="IPR018879">
    <property type="entry name" value="MSV199_dom"/>
</dbReference>
<accession>A0A291B0W3</accession>
<organism evidence="2">
    <name type="scientific">Shrimp hemocyte iridescent virus</name>
    <dbReference type="NCBI Taxonomy" id="2039780"/>
    <lineage>
        <taxon>Viruses</taxon>
        <taxon>Varidnaviria</taxon>
        <taxon>Bamfordvirae</taxon>
        <taxon>Nucleocytoviricota</taxon>
        <taxon>Megaviricetes</taxon>
        <taxon>Pimascovirales</taxon>
        <taxon>Pimascovirales incertae sedis</taxon>
        <taxon>Iridoviridae</taxon>
        <taxon>Betairidovirinae</taxon>
        <taxon>Decapodiridovirus</taxon>
        <taxon>Decapodiridovirus litopenaeus1</taxon>
        <taxon>Decapod iridescent virus 1</taxon>
    </lineage>
</organism>
<dbReference type="SMART" id="SM00465">
    <property type="entry name" value="GIYc"/>
    <property type="match status" value="1"/>
</dbReference>
<dbReference type="KEGG" id="vg:65099884"/>
<dbReference type="Pfam" id="PF10553">
    <property type="entry name" value="MSV199"/>
    <property type="match status" value="1"/>
</dbReference>
<dbReference type="EMBL" id="MF599468">
    <property type="protein sequence ID" value="ATE87121.1"/>
    <property type="molecule type" value="Genomic_DNA"/>
</dbReference>
<evidence type="ECO:0000313" key="2">
    <source>
        <dbReference type="EMBL" id="ATE87121.1"/>
    </source>
</evidence>
<dbReference type="RefSeq" id="YP_010084864.1">
    <property type="nucleotide sequence ID" value="NC_055165.1"/>
</dbReference>
<dbReference type="Gene3D" id="3.40.1440.10">
    <property type="entry name" value="GIY-YIG endonuclease"/>
    <property type="match status" value="1"/>
</dbReference>
<name>A0A291B0W3_9VIRU</name>
<feature type="domain" description="GIY-YIG" evidence="1">
    <location>
        <begin position="5"/>
        <end position="96"/>
    </location>
</feature>
<reference evidence="2" key="1">
    <citation type="journal article" date="2017" name="Arch. Virol.">
        <title>Complete genome sequence of shrimp hemocyte iridescent virus (SHIV) isolated from white leg shrimp, Litopenaeus vannamei.</title>
        <authorList>
            <person name="Qiu L."/>
            <person name="Chen M.M."/>
            <person name="Wang R.Y."/>
            <person name="Wan X.Y."/>
            <person name="Li C."/>
            <person name="Zhang Q.L."/>
            <person name="Dong X."/>
            <person name="Yang B."/>
            <person name="Xiang J.H."/>
            <person name="Huang J."/>
        </authorList>
    </citation>
    <scope>NUCLEOTIDE SEQUENCE [LARGE SCALE GENOMIC DNA]</scope>
    <source>
        <strain evidence="2">20141215</strain>
    </source>
</reference>
<proteinExistence type="predicted"/>
<dbReference type="Pfam" id="PF01541">
    <property type="entry name" value="GIY-YIG"/>
    <property type="match status" value="1"/>
</dbReference>
<dbReference type="InterPro" id="IPR035901">
    <property type="entry name" value="GIY-YIG_endonuc_sf"/>
</dbReference>
<reference evidence="2" key="2">
    <citation type="journal article" date="2017" name="Sci. Rep.">
        <title>Characterization of a new member of Iridoviridae, Shrimp hemocyte iridescent virus (SHIV), found in white leg shrimp (Litopenaeus vannamei).</title>
        <authorList>
            <person name="Qiu L."/>
            <person name="Chen M.M."/>
            <person name="Wan X.Y."/>
            <person name="Li C."/>
            <person name="Zhang Q.L."/>
            <person name="Wang R.Y."/>
            <person name="Cheng D.Y."/>
            <person name="Dong X."/>
            <person name="Yang B."/>
            <person name="Wang X.H."/>
            <person name="Xiang J.H."/>
            <person name="Huang J."/>
        </authorList>
    </citation>
    <scope>NUCLEOTIDE SEQUENCE [LARGE SCALE GENOMIC DNA]</scope>
    <source>
        <strain evidence="2">20141215</strain>
    </source>
</reference>
<evidence type="ECO:0000259" key="1">
    <source>
        <dbReference type="PROSITE" id="PS50164"/>
    </source>
</evidence>
<sequence length="285" mass="33584">MKTYPEGHVYIIENNFDSRIYIGSTVFPIEHRFKQHIRSASKNTDCLFHLYMKEHGPENFFISCLHTEYNVTLHRLQTIEKSFIQDFGDLNTVHNRMEVVKKIKDTVKKPATIFEFKPPEMNLDLILSKTKDFNRVLSISEIKDLIFVEDTNIGKIMNDLCSSPEIALSSNTITWLGYDNVQQKNNKAYFVKLLKTFNIKFKQIKSTDQEFSKFPELVEEAKIFNKNILSKKQWVVMSSTDFKQIVMMLRTSRADDIRNYYLSIDELFRIYPQYVNSVEFAKHKA</sequence>